<dbReference type="EMBL" id="CP036264">
    <property type="protein sequence ID" value="QEF98359.1"/>
    <property type="molecule type" value="Genomic_DNA"/>
</dbReference>
<feature type="coiled-coil region" evidence="1">
    <location>
        <begin position="241"/>
        <end position="271"/>
    </location>
</feature>
<keyword evidence="1" id="KW-0175">Coiled coil</keyword>
<protein>
    <recommendedName>
        <fullName evidence="4">Sulfatase</fullName>
    </recommendedName>
</protein>
<organism evidence="2 3">
    <name type="scientific">Stieleria maiorica</name>
    <dbReference type="NCBI Taxonomy" id="2795974"/>
    <lineage>
        <taxon>Bacteria</taxon>
        <taxon>Pseudomonadati</taxon>
        <taxon>Planctomycetota</taxon>
        <taxon>Planctomycetia</taxon>
        <taxon>Pirellulales</taxon>
        <taxon>Pirellulaceae</taxon>
        <taxon>Stieleria</taxon>
    </lineage>
</organism>
<proteinExistence type="predicted"/>
<gene>
    <name evidence="2" type="ORF">Mal15_24110</name>
</gene>
<evidence type="ECO:0000313" key="3">
    <source>
        <dbReference type="Proteomes" id="UP000321353"/>
    </source>
</evidence>
<dbReference type="KEGG" id="smam:Mal15_24110"/>
<dbReference type="SUPFAM" id="SSF53649">
    <property type="entry name" value="Alkaline phosphatase-like"/>
    <property type="match status" value="1"/>
</dbReference>
<keyword evidence="3" id="KW-1185">Reference proteome</keyword>
<dbReference type="Proteomes" id="UP000321353">
    <property type="component" value="Chromosome"/>
</dbReference>
<dbReference type="RefSeq" id="WP_147867896.1">
    <property type="nucleotide sequence ID" value="NZ_CP036264.1"/>
</dbReference>
<evidence type="ECO:0000313" key="2">
    <source>
        <dbReference type="EMBL" id="QEF98359.1"/>
    </source>
</evidence>
<dbReference type="Pfam" id="PF07394">
    <property type="entry name" value="DUF1501"/>
    <property type="match status" value="1"/>
</dbReference>
<name>A0A5B9MCW2_9BACT</name>
<evidence type="ECO:0008006" key="4">
    <source>
        <dbReference type="Google" id="ProtNLM"/>
    </source>
</evidence>
<reference evidence="2 3" key="1">
    <citation type="submission" date="2019-02" db="EMBL/GenBank/DDBJ databases">
        <title>Planctomycetal bacteria perform biofilm scaping via a novel small molecule.</title>
        <authorList>
            <person name="Jeske O."/>
            <person name="Boedeker C."/>
            <person name="Wiegand S."/>
            <person name="Breitling P."/>
            <person name="Kallscheuer N."/>
            <person name="Jogler M."/>
            <person name="Rohde M."/>
            <person name="Petersen J."/>
            <person name="Medema M.H."/>
            <person name="Surup F."/>
            <person name="Jogler C."/>
        </authorList>
    </citation>
    <scope>NUCLEOTIDE SEQUENCE [LARGE SCALE GENOMIC DNA]</scope>
    <source>
        <strain evidence="2 3">Mal15</strain>
    </source>
</reference>
<dbReference type="AlphaFoldDB" id="A0A5B9MCW2"/>
<dbReference type="PANTHER" id="PTHR43737:SF1">
    <property type="entry name" value="DUF1501 DOMAIN-CONTAINING PROTEIN"/>
    <property type="match status" value="1"/>
</dbReference>
<dbReference type="PROSITE" id="PS51318">
    <property type="entry name" value="TAT"/>
    <property type="match status" value="1"/>
</dbReference>
<accession>A0A5B9MCW2</accession>
<dbReference type="InterPro" id="IPR010869">
    <property type="entry name" value="DUF1501"/>
</dbReference>
<sequence>MSNPVSALNRCPTTRREFLRRSGIGLGTLGLAGVMADDSSRRLLAAGATNPMSPKTPHFAPKAKAVIHLFLNGGPSQVDTFDPKPALDQYHGKSIPLDLRTERETGAAYRSPFKFEKYGQSGIEVSELFSHVGEMIDDVCVVRSMHADVPNHEPSLMLMNCGNGQLVRPSVGSWVTYGLGSENQNLPGFIAMCPSGYPIKGAENWQAGFLPGAYQGTYIDSKHQEIEKLIANIRNAAGLPRDEQRRQLDLLQTLNRRHQQARQQDAELESRVQSFELAYRMQIEATDAFDISREPQSIREMYGDSVQARQILIARRLVERGVRYIQLWHGAGQPWDSHDKIEDNHRRLAGECSQAIGALLKDLKQRSLLQDTLVIWGGEFGRTPTVELPKPGANAGTNSGRDHNHYGFTMWMAGGGVKGGHVHGATDEFGFQAVEDRVHVHDLHATIMHLLGFDHERLTYRYAGRDFRLTDVHGNVVHDIIA</sequence>
<dbReference type="InterPro" id="IPR017850">
    <property type="entry name" value="Alkaline_phosphatase_core_sf"/>
</dbReference>
<dbReference type="PANTHER" id="PTHR43737">
    <property type="entry name" value="BLL7424 PROTEIN"/>
    <property type="match status" value="1"/>
</dbReference>
<dbReference type="InterPro" id="IPR006311">
    <property type="entry name" value="TAT_signal"/>
</dbReference>
<evidence type="ECO:0000256" key="1">
    <source>
        <dbReference type="SAM" id="Coils"/>
    </source>
</evidence>